<accession>A0ABW5A1E1</accession>
<protein>
    <submittedName>
        <fullName evidence="4">MotE family protein</fullName>
    </submittedName>
</protein>
<dbReference type="SUPFAM" id="SSF90250">
    <property type="entry name" value="Troponin coil-coiled subunits"/>
    <property type="match status" value="1"/>
</dbReference>
<keyword evidence="2" id="KW-1133">Transmembrane helix</keyword>
<dbReference type="RefSeq" id="WP_386048088.1">
    <property type="nucleotide sequence ID" value="NZ_JBHUIO010000009.1"/>
</dbReference>
<keyword evidence="5" id="KW-1185">Reference proteome</keyword>
<keyword evidence="2" id="KW-0472">Membrane</keyword>
<dbReference type="InterPro" id="IPR006668">
    <property type="entry name" value="Mg_transptr_MgtE_intracell_dom"/>
</dbReference>
<dbReference type="Proteomes" id="UP001597343">
    <property type="component" value="Unassembled WGS sequence"/>
</dbReference>
<sequence>MEAEHRYSKVEWLFYIIILPLLLTALLSGIILQFLGVDVTGKIASAAREIPVISSLLPAEEGEADPQEQEATANKAKIQELQDQITALENEKQQADSDMKKKDGEIAALKKQIAELDKKGSVGQKDPLQTQADVYANMSPAKAALVLSQLSVTEAKQFLSKMSSKAQAAILEKMEPAIAAKMMSQ</sequence>
<evidence type="ECO:0000313" key="4">
    <source>
        <dbReference type="EMBL" id="MFD2171356.1"/>
    </source>
</evidence>
<keyword evidence="1" id="KW-0175">Coiled coil</keyword>
<dbReference type="EMBL" id="JBHUIO010000009">
    <property type="protein sequence ID" value="MFD2171356.1"/>
    <property type="molecule type" value="Genomic_DNA"/>
</dbReference>
<evidence type="ECO:0000256" key="2">
    <source>
        <dbReference type="SAM" id="Phobius"/>
    </source>
</evidence>
<feature type="transmembrane region" description="Helical" evidence="2">
    <location>
        <begin position="12"/>
        <end position="35"/>
    </location>
</feature>
<feature type="coiled-coil region" evidence="1">
    <location>
        <begin position="71"/>
        <end position="119"/>
    </location>
</feature>
<proteinExistence type="predicted"/>
<dbReference type="InterPro" id="IPR038077">
    <property type="entry name" value="Troponin_sf"/>
</dbReference>
<comment type="caution">
    <text evidence="4">The sequence shown here is derived from an EMBL/GenBank/DDBJ whole genome shotgun (WGS) entry which is preliminary data.</text>
</comment>
<dbReference type="SUPFAM" id="SSF158791">
    <property type="entry name" value="MgtE N-terminal domain-like"/>
    <property type="match status" value="1"/>
</dbReference>
<keyword evidence="2" id="KW-0812">Transmembrane</keyword>
<feature type="domain" description="Magnesium transporter MgtE intracellular" evidence="3">
    <location>
        <begin position="120"/>
        <end position="184"/>
    </location>
</feature>
<evidence type="ECO:0000256" key="1">
    <source>
        <dbReference type="SAM" id="Coils"/>
    </source>
</evidence>
<organism evidence="4 5">
    <name type="scientific">Tumebacillus lipolyticus</name>
    <dbReference type="NCBI Taxonomy" id="1280370"/>
    <lineage>
        <taxon>Bacteria</taxon>
        <taxon>Bacillati</taxon>
        <taxon>Bacillota</taxon>
        <taxon>Bacilli</taxon>
        <taxon>Bacillales</taxon>
        <taxon>Alicyclobacillaceae</taxon>
        <taxon>Tumebacillus</taxon>
    </lineage>
</organism>
<evidence type="ECO:0000259" key="3">
    <source>
        <dbReference type="Pfam" id="PF03448"/>
    </source>
</evidence>
<name>A0ABW5A1E1_9BACL</name>
<gene>
    <name evidence="4" type="ORF">ACFSOY_15405</name>
</gene>
<reference evidence="5" key="1">
    <citation type="journal article" date="2019" name="Int. J. Syst. Evol. Microbiol.">
        <title>The Global Catalogue of Microorganisms (GCM) 10K type strain sequencing project: providing services to taxonomists for standard genome sequencing and annotation.</title>
        <authorList>
            <consortium name="The Broad Institute Genomics Platform"/>
            <consortium name="The Broad Institute Genome Sequencing Center for Infectious Disease"/>
            <person name="Wu L."/>
            <person name="Ma J."/>
        </authorList>
    </citation>
    <scope>NUCLEOTIDE SEQUENCE [LARGE SCALE GENOMIC DNA]</scope>
    <source>
        <strain evidence="5">CGMCC 1.13574</strain>
    </source>
</reference>
<dbReference type="Pfam" id="PF03448">
    <property type="entry name" value="MgtE_N"/>
    <property type="match status" value="1"/>
</dbReference>
<evidence type="ECO:0000313" key="5">
    <source>
        <dbReference type="Proteomes" id="UP001597343"/>
    </source>
</evidence>